<keyword evidence="2" id="KW-1185">Reference proteome</keyword>
<dbReference type="AlphaFoldDB" id="A0A319BAK0"/>
<dbReference type="Proteomes" id="UP000248405">
    <property type="component" value="Unassembled WGS sequence"/>
</dbReference>
<reference evidence="1" key="1">
    <citation type="submission" date="2016-12" db="EMBL/GenBank/DDBJ databases">
        <title>The genomes of Aspergillus section Nigri reveals drivers in fungal speciation.</title>
        <authorList>
            <consortium name="DOE Joint Genome Institute"/>
            <person name="Vesth T.C."/>
            <person name="Nybo J."/>
            <person name="Theobald S."/>
            <person name="Brandl J."/>
            <person name="Frisvad J.C."/>
            <person name="Nielsen K.F."/>
            <person name="Lyhne E.K."/>
            <person name="Kogle M.E."/>
            <person name="Kuo A."/>
            <person name="Riley R."/>
            <person name="Clum A."/>
            <person name="Nolan M."/>
            <person name="Lipzen A."/>
            <person name="Salamov A."/>
            <person name="Henrissat B."/>
            <person name="Wiebenga A."/>
            <person name="De Vries R.P."/>
            <person name="Grigoriev I.V."/>
            <person name="Mortensen U.H."/>
            <person name="Andersen M.R."/>
            <person name="Baker S.E."/>
        </authorList>
    </citation>
    <scope>NUCLEOTIDE SEQUENCE [LARGE SCALE GENOMIC DNA]</scope>
    <source>
        <strain evidence="1">CBS 113365</strain>
    </source>
</reference>
<dbReference type="EMBL" id="KZ821625">
    <property type="protein sequence ID" value="PYH68874.1"/>
    <property type="molecule type" value="Genomic_DNA"/>
</dbReference>
<organism evidence="1 2">
    <name type="scientific">Aspergillus vadensis (strain CBS 113365 / IMI 142717 / IBT 24658)</name>
    <dbReference type="NCBI Taxonomy" id="1448311"/>
    <lineage>
        <taxon>Eukaryota</taxon>
        <taxon>Fungi</taxon>
        <taxon>Dikarya</taxon>
        <taxon>Ascomycota</taxon>
        <taxon>Pezizomycotina</taxon>
        <taxon>Eurotiomycetes</taxon>
        <taxon>Eurotiomycetidae</taxon>
        <taxon>Eurotiales</taxon>
        <taxon>Aspergillaceae</taxon>
        <taxon>Aspergillus</taxon>
        <taxon>Aspergillus subgen. Circumdati</taxon>
    </lineage>
</organism>
<dbReference type="GeneID" id="37217537"/>
<evidence type="ECO:0000313" key="2">
    <source>
        <dbReference type="Proteomes" id="UP000248405"/>
    </source>
</evidence>
<proteinExistence type="predicted"/>
<sequence length="95" mass="10520">MATWLAGWLAPPPAACCRDGRTEWPDGRDGTWLQGTEGTLHGFCVAMAGWWLDHTGCGMTTSSVCSCAEQKTDTIIYMVLEMDRNSEWCVPSCHY</sequence>
<evidence type="ECO:0000313" key="1">
    <source>
        <dbReference type="EMBL" id="PYH68874.1"/>
    </source>
</evidence>
<protein>
    <submittedName>
        <fullName evidence="1">Uncharacterized protein</fullName>
    </submittedName>
</protein>
<dbReference type="RefSeq" id="XP_025562668.1">
    <property type="nucleotide sequence ID" value="XM_025712945.1"/>
</dbReference>
<gene>
    <name evidence="1" type="ORF">BO88DRAFT_53372</name>
</gene>
<name>A0A319BAK0_ASPVC</name>
<accession>A0A319BAK0</accession>